<dbReference type="InterPro" id="IPR003661">
    <property type="entry name" value="HisK_dim/P_dom"/>
</dbReference>
<sequence>MAEKNPTICIIDDNPEDREIFRRYLLQDTRYHYQCYEEETGEEGLALCKRIQPDCILLDYKLPDIDGIEFLAGLVDASGSVPFAVIMLAGLGDEGIALQAMKSGAQDYLVKDEMTPGNLFRAIHNAIERTAMRRSLEKHQQDLEQKNQEIQAFAYALAHDLRAPLRAITGFSQIVEQDYQAVLDADGRHYMENIVHACAQMDRLIDDLLNYTRIEHRAIRFKPVALGYLMQQIVKGMATRINENQATINIAEDLPTVYGDATLINQIFVNLLENALVYHKPGENAQVTISWWEEDESAVICLADNGIGISPKNHEKIFNLFQRLHSDDIYPGTGIGLAIVKKAVDLLDGFVWVESTLGVESKFFVKLPKYVL</sequence>
<dbReference type="PANTHER" id="PTHR42878:SF15">
    <property type="entry name" value="BACTERIOPHYTOCHROME"/>
    <property type="match status" value="1"/>
</dbReference>
<dbReference type="Pfam" id="PF00072">
    <property type="entry name" value="Response_reg"/>
    <property type="match status" value="1"/>
</dbReference>
<dbReference type="InterPro" id="IPR004358">
    <property type="entry name" value="Sig_transdc_His_kin-like_C"/>
</dbReference>
<keyword evidence="4" id="KW-0808">Transferase</keyword>
<feature type="modified residue" description="4-aspartylphosphate" evidence="7">
    <location>
        <position position="59"/>
    </location>
</feature>
<dbReference type="InterPro" id="IPR050351">
    <property type="entry name" value="BphY/WalK/GraS-like"/>
</dbReference>
<dbReference type="Pfam" id="PF02518">
    <property type="entry name" value="HATPase_c"/>
    <property type="match status" value="1"/>
</dbReference>
<evidence type="ECO:0000256" key="5">
    <source>
        <dbReference type="ARBA" id="ARBA00022777"/>
    </source>
</evidence>
<dbReference type="GO" id="GO:0007234">
    <property type="term" value="P:osmosensory signaling via phosphorelay pathway"/>
    <property type="evidence" value="ECO:0007669"/>
    <property type="project" value="TreeGrafter"/>
</dbReference>
<reference evidence="12" key="1">
    <citation type="submission" date="2018-12" db="EMBL/GenBank/DDBJ databases">
        <title>Tengunoibacter tsumagoiensis gen. nov., sp. nov., Dictyobacter kobayashii sp. nov., D. alpinus sp. nov., and D. joshuensis sp. nov. and description of Dictyobacteraceae fam. nov. within the order Ktedonobacterales isolated from Tengu-no-mugimeshi.</title>
        <authorList>
            <person name="Wang C.M."/>
            <person name="Zheng Y."/>
            <person name="Sakai Y."/>
            <person name="Toyoda A."/>
            <person name="Minakuchi Y."/>
            <person name="Abe K."/>
            <person name="Yokota A."/>
            <person name="Yabe S."/>
        </authorList>
    </citation>
    <scope>NUCLEOTIDE SEQUENCE [LARGE SCALE GENOMIC DNA]</scope>
    <source>
        <strain evidence="12">Uno11</strain>
    </source>
</reference>
<dbReference type="SMART" id="SM00388">
    <property type="entry name" value="HisKA"/>
    <property type="match status" value="1"/>
</dbReference>
<dbReference type="OrthoDB" id="9813394at2"/>
<dbReference type="SUPFAM" id="SSF52172">
    <property type="entry name" value="CheY-like"/>
    <property type="match status" value="1"/>
</dbReference>
<comment type="caution">
    <text evidence="11">The sequence shown here is derived from an EMBL/GenBank/DDBJ whole genome shotgun (WGS) entry which is preliminary data.</text>
</comment>
<dbReference type="FunFam" id="3.30.565.10:FF:000006">
    <property type="entry name" value="Sensor histidine kinase WalK"/>
    <property type="match status" value="1"/>
</dbReference>
<dbReference type="InterPro" id="IPR001789">
    <property type="entry name" value="Sig_transdc_resp-reg_receiver"/>
</dbReference>
<evidence type="ECO:0000313" key="11">
    <source>
        <dbReference type="EMBL" id="GCE20333.1"/>
    </source>
</evidence>
<evidence type="ECO:0000259" key="9">
    <source>
        <dbReference type="PROSITE" id="PS50109"/>
    </source>
</evidence>
<evidence type="ECO:0000256" key="2">
    <source>
        <dbReference type="ARBA" id="ARBA00012438"/>
    </source>
</evidence>
<dbReference type="GO" id="GO:0030295">
    <property type="term" value="F:protein kinase activator activity"/>
    <property type="evidence" value="ECO:0007669"/>
    <property type="project" value="TreeGrafter"/>
</dbReference>
<keyword evidence="3 7" id="KW-0597">Phosphoprotein</keyword>
<dbReference type="GO" id="GO:0000155">
    <property type="term" value="F:phosphorelay sensor kinase activity"/>
    <property type="evidence" value="ECO:0007669"/>
    <property type="project" value="InterPro"/>
</dbReference>
<gene>
    <name evidence="11" type="ORF">KDK_41330</name>
</gene>
<dbReference type="SMART" id="SM00448">
    <property type="entry name" value="REC"/>
    <property type="match status" value="1"/>
</dbReference>
<protein>
    <recommendedName>
        <fullName evidence="2">histidine kinase</fullName>
        <ecNumber evidence="2">2.7.13.3</ecNumber>
    </recommendedName>
</protein>
<feature type="coiled-coil region" evidence="8">
    <location>
        <begin position="129"/>
        <end position="156"/>
    </location>
</feature>
<dbReference type="EC" id="2.7.13.3" evidence="2"/>
<evidence type="ECO:0000256" key="4">
    <source>
        <dbReference type="ARBA" id="ARBA00022679"/>
    </source>
</evidence>
<keyword evidence="8" id="KW-0175">Coiled coil</keyword>
<evidence type="ECO:0000259" key="10">
    <source>
        <dbReference type="PROSITE" id="PS50110"/>
    </source>
</evidence>
<keyword evidence="5 11" id="KW-0418">Kinase</keyword>
<dbReference type="PROSITE" id="PS50110">
    <property type="entry name" value="RESPONSE_REGULATORY"/>
    <property type="match status" value="1"/>
</dbReference>
<evidence type="ECO:0000256" key="7">
    <source>
        <dbReference type="PROSITE-ProRule" id="PRU00169"/>
    </source>
</evidence>
<feature type="domain" description="Histidine kinase" evidence="9">
    <location>
        <begin position="156"/>
        <end position="371"/>
    </location>
</feature>
<dbReference type="PRINTS" id="PR00344">
    <property type="entry name" value="BCTRLSENSOR"/>
</dbReference>
<keyword evidence="12" id="KW-1185">Reference proteome</keyword>
<dbReference type="InterPro" id="IPR036890">
    <property type="entry name" value="HATPase_C_sf"/>
</dbReference>
<dbReference type="Gene3D" id="3.40.50.2300">
    <property type="match status" value="1"/>
</dbReference>
<dbReference type="Pfam" id="PF00512">
    <property type="entry name" value="HisKA"/>
    <property type="match status" value="1"/>
</dbReference>
<dbReference type="SMART" id="SM00387">
    <property type="entry name" value="HATPase_c"/>
    <property type="match status" value="1"/>
</dbReference>
<dbReference type="GO" id="GO:0000156">
    <property type="term" value="F:phosphorelay response regulator activity"/>
    <property type="evidence" value="ECO:0007669"/>
    <property type="project" value="TreeGrafter"/>
</dbReference>
<comment type="catalytic activity">
    <reaction evidence="1">
        <text>ATP + protein L-histidine = ADP + protein N-phospho-L-histidine.</text>
        <dbReference type="EC" id="2.7.13.3"/>
    </reaction>
</comment>
<dbReference type="RefSeq" id="WP_126552030.1">
    <property type="nucleotide sequence ID" value="NZ_BIFS01000001.1"/>
</dbReference>
<evidence type="ECO:0000256" key="3">
    <source>
        <dbReference type="ARBA" id="ARBA00022553"/>
    </source>
</evidence>
<dbReference type="InterPro" id="IPR003594">
    <property type="entry name" value="HATPase_dom"/>
</dbReference>
<dbReference type="PANTHER" id="PTHR42878">
    <property type="entry name" value="TWO-COMPONENT HISTIDINE KINASE"/>
    <property type="match status" value="1"/>
</dbReference>
<dbReference type="Gene3D" id="3.30.565.10">
    <property type="entry name" value="Histidine kinase-like ATPase, C-terminal domain"/>
    <property type="match status" value="1"/>
</dbReference>
<keyword evidence="6" id="KW-0902">Two-component regulatory system</keyword>
<dbReference type="CDD" id="cd00156">
    <property type="entry name" value="REC"/>
    <property type="match status" value="1"/>
</dbReference>
<dbReference type="CDD" id="cd00082">
    <property type="entry name" value="HisKA"/>
    <property type="match status" value="1"/>
</dbReference>
<proteinExistence type="predicted"/>
<evidence type="ECO:0000313" key="12">
    <source>
        <dbReference type="Proteomes" id="UP000287188"/>
    </source>
</evidence>
<evidence type="ECO:0000256" key="1">
    <source>
        <dbReference type="ARBA" id="ARBA00000085"/>
    </source>
</evidence>
<dbReference type="InterPro" id="IPR011006">
    <property type="entry name" value="CheY-like_superfamily"/>
</dbReference>
<dbReference type="AlphaFoldDB" id="A0A402AMH6"/>
<evidence type="ECO:0000256" key="6">
    <source>
        <dbReference type="ARBA" id="ARBA00023012"/>
    </source>
</evidence>
<dbReference type="EMBL" id="BIFS01000001">
    <property type="protein sequence ID" value="GCE20333.1"/>
    <property type="molecule type" value="Genomic_DNA"/>
</dbReference>
<feature type="domain" description="Response regulatory" evidence="10">
    <location>
        <begin position="7"/>
        <end position="126"/>
    </location>
</feature>
<dbReference type="Proteomes" id="UP000287188">
    <property type="component" value="Unassembled WGS sequence"/>
</dbReference>
<evidence type="ECO:0000256" key="8">
    <source>
        <dbReference type="SAM" id="Coils"/>
    </source>
</evidence>
<dbReference type="Gene3D" id="1.10.287.130">
    <property type="match status" value="1"/>
</dbReference>
<name>A0A402AMH6_9CHLR</name>
<organism evidence="11 12">
    <name type="scientific">Dictyobacter kobayashii</name>
    <dbReference type="NCBI Taxonomy" id="2014872"/>
    <lineage>
        <taxon>Bacteria</taxon>
        <taxon>Bacillati</taxon>
        <taxon>Chloroflexota</taxon>
        <taxon>Ktedonobacteria</taxon>
        <taxon>Ktedonobacterales</taxon>
        <taxon>Dictyobacteraceae</taxon>
        <taxon>Dictyobacter</taxon>
    </lineage>
</organism>
<dbReference type="InterPro" id="IPR005467">
    <property type="entry name" value="His_kinase_dom"/>
</dbReference>
<accession>A0A402AMH6</accession>
<dbReference type="PROSITE" id="PS50109">
    <property type="entry name" value="HIS_KIN"/>
    <property type="match status" value="1"/>
</dbReference>
<dbReference type="SUPFAM" id="SSF55874">
    <property type="entry name" value="ATPase domain of HSP90 chaperone/DNA topoisomerase II/histidine kinase"/>
    <property type="match status" value="1"/>
</dbReference>